<dbReference type="SUPFAM" id="SSF52317">
    <property type="entry name" value="Class I glutamine amidotransferase-like"/>
    <property type="match status" value="1"/>
</dbReference>
<dbReference type="Pfam" id="PF04748">
    <property type="entry name" value="Polysacc_deac_2"/>
    <property type="match status" value="1"/>
</dbReference>
<feature type="region of interest" description="Disordered" evidence="2">
    <location>
        <begin position="202"/>
        <end position="256"/>
    </location>
</feature>
<dbReference type="PANTHER" id="PTHR30105">
    <property type="entry name" value="UNCHARACTERIZED YIBQ-RELATED"/>
    <property type="match status" value="1"/>
</dbReference>
<dbReference type="Gene3D" id="3.20.20.370">
    <property type="entry name" value="Glycoside hydrolase/deacetylase"/>
    <property type="match status" value="1"/>
</dbReference>
<evidence type="ECO:0000313" key="4">
    <source>
        <dbReference type="EMBL" id="RRQ21896.1"/>
    </source>
</evidence>
<gene>
    <name evidence="4" type="ORF">D6C00_08010</name>
</gene>
<dbReference type="InterPro" id="IPR002818">
    <property type="entry name" value="DJ-1/PfpI"/>
</dbReference>
<comment type="caution">
    <text evidence="4">The sequence shown here is derived from an EMBL/GenBank/DDBJ whole genome shotgun (WGS) entry which is preliminary data.</text>
</comment>
<dbReference type="NCBIfam" id="TIGR01383">
    <property type="entry name" value="not_thiJ"/>
    <property type="match status" value="1"/>
</dbReference>
<dbReference type="CDD" id="cd10936">
    <property type="entry name" value="CE4_DAC2"/>
    <property type="match status" value="1"/>
</dbReference>
<dbReference type="FunFam" id="3.40.50.880:FF:000015">
    <property type="entry name" value="Protein DJ-1 homolog C"/>
    <property type="match status" value="1"/>
</dbReference>
<dbReference type="GO" id="GO:0005737">
    <property type="term" value="C:cytoplasm"/>
    <property type="evidence" value="ECO:0007669"/>
    <property type="project" value="UniProtKB-ARBA"/>
</dbReference>
<dbReference type="OrthoDB" id="9803764at2"/>
<accession>A0A426QJK8</accession>
<keyword evidence="5" id="KW-1185">Reference proteome</keyword>
<dbReference type="InterPro" id="IPR011330">
    <property type="entry name" value="Glyco_hydro/deAcase_b/a-brl"/>
</dbReference>
<dbReference type="EMBL" id="QZMU01000001">
    <property type="protein sequence ID" value="RRQ21896.1"/>
    <property type="molecule type" value="Genomic_DNA"/>
</dbReference>
<evidence type="ECO:0000259" key="3">
    <source>
        <dbReference type="Pfam" id="PF01965"/>
    </source>
</evidence>
<feature type="compositionally biased region" description="Low complexity" evidence="2">
    <location>
        <begin position="243"/>
        <end position="254"/>
    </location>
</feature>
<keyword evidence="1" id="KW-0677">Repeat</keyword>
<evidence type="ECO:0000256" key="2">
    <source>
        <dbReference type="SAM" id="MobiDB-lite"/>
    </source>
</evidence>
<name>A0A426QJK8_9GAMM</name>
<organism evidence="4 5">
    <name type="scientific">Thiohalobacter thiocyanaticus</name>
    <dbReference type="NCBI Taxonomy" id="585455"/>
    <lineage>
        <taxon>Bacteria</taxon>
        <taxon>Pseudomonadati</taxon>
        <taxon>Pseudomonadota</taxon>
        <taxon>Gammaproteobacteria</taxon>
        <taxon>Thiohalobacterales</taxon>
        <taxon>Thiohalobacteraceae</taxon>
        <taxon>Thiohalobacter</taxon>
    </lineage>
</organism>
<feature type="domain" description="DJ-1/PfpI" evidence="3">
    <location>
        <begin position="270"/>
        <end position="432"/>
    </location>
</feature>
<dbReference type="PANTHER" id="PTHR30105:SF2">
    <property type="entry name" value="DIVERGENT POLYSACCHARIDE DEACETYLASE SUPERFAMILY"/>
    <property type="match status" value="1"/>
</dbReference>
<dbReference type="Pfam" id="PF01965">
    <property type="entry name" value="DJ-1_PfpI"/>
    <property type="match status" value="1"/>
</dbReference>
<sequence length="453" mass="47683">MTPTRSRIKVWLRGGLLLLLGLAGLARAASGLPEAGRESGQPAEIAIIIDDMGRQLAAGRRVLALPGPVACAFLPHAPHTDSLARAAHVRAREVLLHLPMQAMDSRRLDAGGLKLDMTQQAFLSTLEDNLGRVPHVQGVNNHMGSLLTRHPGHMLWLMQALREQGVFFVDSRTSRHTIARQIAREQAVPSIERDVFLDDDASLGRSPQAVRTADTAGAATGQRGGHRPSACQHPAGAGGGPATAGRAGRAPGSGVTSGRTTVCEGFPMATVLIPLAQGCEELEAVTLIDLLRRAGIEVITAGLDEQPVKASRGTVLVPDTTLDAVKDRDFDMIVLPGGLPGADHLDADARLREMLQRHAGADRYVAAICAAPKVLASAGLLDYRKATSFPGVLDGAGVTGLDYQTGAVVQDGRIVTSRGPGTAMDFALTLIELLAGQAKRIEVEGPLQRPHVA</sequence>
<dbReference type="CDD" id="cd03135">
    <property type="entry name" value="GATase1_DJ-1"/>
    <property type="match status" value="1"/>
</dbReference>
<dbReference type="InterPro" id="IPR006837">
    <property type="entry name" value="Divergent_DAC"/>
</dbReference>
<dbReference type="SUPFAM" id="SSF88713">
    <property type="entry name" value="Glycoside hydrolase/deacetylase"/>
    <property type="match status" value="1"/>
</dbReference>
<dbReference type="Proteomes" id="UP000287798">
    <property type="component" value="Unassembled WGS sequence"/>
</dbReference>
<proteinExistence type="predicted"/>
<evidence type="ECO:0000313" key="5">
    <source>
        <dbReference type="Proteomes" id="UP000287798"/>
    </source>
</evidence>
<dbReference type="Gene3D" id="3.40.50.880">
    <property type="match status" value="1"/>
</dbReference>
<dbReference type="AlphaFoldDB" id="A0A426QJK8"/>
<reference evidence="4 5" key="1">
    <citation type="journal article" date="2010" name="Int. J. Syst. Evol. Microbiol.">
        <title>Thiohalobacter thiocyanaticus gen. nov., sp. nov., a moderately halophilic, sulfur-oxidizing gammaproteobacterium from hypersaline lakes, that utilizes thiocyanate.</title>
        <authorList>
            <person name="Sorokin D.Y."/>
            <person name="Kovaleva O.L."/>
            <person name="Tourova T.P."/>
            <person name="Muyzer G."/>
        </authorList>
    </citation>
    <scope>NUCLEOTIDE SEQUENCE [LARGE SCALE GENOMIC DNA]</scope>
    <source>
        <strain evidence="4 5">Hrh1</strain>
    </source>
</reference>
<dbReference type="InterPro" id="IPR029062">
    <property type="entry name" value="Class_I_gatase-like"/>
</dbReference>
<dbReference type="InterPro" id="IPR006287">
    <property type="entry name" value="DJ-1"/>
</dbReference>
<dbReference type="GO" id="GO:0005975">
    <property type="term" value="P:carbohydrate metabolic process"/>
    <property type="evidence" value="ECO:0007669"/>
    <property type="project" value="InterPro"/>
</dbReference>
<evidence type="ECO:0000256" key="1">
    <source>
        <dbReference type="ARBA" id="ARBA00022737"/>
    </source>
</evidence>
<protein>
    <recommendedName>
        <fullName evidence="3">DJ-1/PfpI domain-containing protein</fullName>
    </recommendedName>
</protein>